<evidence type="ECO:0000259" key="3">
    <source>
        <dbReference type="PROSITE" id="PS51178"/>
    </source>
</evidence>
<feature type="compositionally biased region" description="Polar residues" evidence="1">
    <location>
        <begin position="79"/>
        <end position="97"/>
    </location>
</feature>
<dbReference type="Gene3D" id="3.30.10.20">
    <property type="match status" value="1"/>
</dbReference>
<feature type="compositionally biased region" description="Basic and acidic residues" evidence="1">
    <location>
        <begin position="198"/>
        <end position="211"/>
    </location>
</feature>
<dbReference type="SMART" id="SM00740">
    <property type="entry name" value="PASTA"/>
    <property type="match status" value="2"/>
</dbReference>
<evidence type="ECO:0000256" key="1">
    <source>
        <dbReference type="SAM" id="MobiDB-lite"/>
    </source>
</evidence>
<feature type="domain" description="PASTA" evidence="3">
    <location>
        <begin position="95"/>
        <end position="158"/>
    </location>
</feature>
<dbReference type="OrthoDB" id="3363460at2"/>
<evidence type="ECO:0000313" key="4">
    <source>
        <dbReference type="EMBL" id="SIN28141.1"/>
    </source>
</evidence>
<feature type="region of interest" description="Disordered" evidence="1">
    <location>
        <begin position="185"/>
        <end position="211"/>
    </location>
</feature>
<dbReference type="Proteomes" id="UP000185124">
    <property type="component" value="Unassembled WGS sequence"/>
</dbReference>
<dbReference type="InterPro" id="IPR005543">
    <property type="entry name" value="PASTA_dom"/>
</dbReference>
<dbReference type="SUPFAM" id="SSF54184">
    <property type="entry name" value="Penicillin-binding protein 2x (pbp-2x), c-terminal domain"/>
    <property type="match status" value="1"/>
</dbReference>
<keyword evidence="2" id="KW-1133">Transmembrane helix</keyword>
<keyword evidence="5" id="KW-1185">Reference proteome</keyword>
<feature type="transmembrane region" description="Helical" evidence="2">
    <location>
        <begin position="25"/>
        <end position="48"/>
    </location>
</feature>
<dbReference type="EMBL" id="FSQT01000002">
    <property type="protein sequence ID" value="SIN28141.1"/>
    <property type="molecule type" value="Genomic_DNA"/>
</dbReference>
<dbReference type="STRING" id="709881.SAMN04489832_4799"/>
<keyword evidence="2" id="KW-0812">Transmembrane</keyword>
<organism evidence="4 5">
    <name type="scientific">Micromonospora cremea</name>
    <dbReference type="NCBI Taxonomy" id="709881"/>
    <lineage>
        <taxon>Bacteria</taxon>
        <taxon>Bacillati</taxon>
        <taxon>Actinomycetota</taxon>
        <taxon>Actinomycetes</taxon>
        <taxon>Micromonosporales</taxon>
        <taxon>Micromonosporaceae</taxon>
        <taxon>Micromonospora</taxon>
    </lineage>
</organism>
<reference evidence="5" key="1">
    <citation type="submission" date="2016-12" db="EMBL/GenBank/DDBJ databases">
        <authorList>
            <person name="Varghese N."/>
            <person name="Submissions S."/>
        </authorList>
    </citation>
    <scope>NUCLEOTIDE SEQUENCE [LARGE SCALE GENOMIC DNA]</scope>
    <source>
        <strain evidence="5">DSM 45599</strain>
    </source>
</reference>
<dbReference type="AlphaFoldDB" id="A0A1N6A260"/>
<proteinExistence type="predicted"/>
<accession>A0A1N6A260</accession>
<gene>
    <name evidence="4" type="ORF">SAMN04489832_4799</name>
</gene>
<sequence>MTDANTGRHDSVAGRDGGGAGRASVLLGGGLVAVLLAAIGATGGWLLAGEDDTPPADPLAVATATGSPTGRATAPRPSTGRTTPSAPRTSASATKGSGLTVPPVVGTDFVEARDALRKQRLGWRLVFGSGTGRTVESTSPAVGTEVTRGTTVQLRVAGPPPDAEVPDVVGDDCAKAADELVDEGLYPRYRSGRSGKVSRQEPAEDGQARWNDEVSIWCGATPPSLPSTNPPF</sequence>
<feature type="region of interest" description="Disordered" evidence="1">
    <location>
        <begin position="56"/>
        <end position="99"/>
    </location>
</feature>
<dbReference type="Pfam" id="PF03793">
    <property type="entry name" value="PASTA"/>
    <property type="match status" value="2"/>
</dbReference>
<evidence type="ECO:0000313" key="5">
    <source>
        <dbReference type="Proteomes" id="UP000185124"/>
    </source>
</evidence>
<name>A0A1N6A260_9ACTN</name>
<dbReference type="RefSeq" id="WP_074315659.1">
    <property type="nucleotide sequence ID" value="NZ_FSQT01000002.1"/>
</dbReference>
<keyword evidence="2" id="KW-0472">Membrane</keyword>
<dbReference type="CDD" id="cd06577">
    <property type="entry name" value="PASTA_pknB"/>
    <property type="match status" value="2"/>
</dbReference>
<protein>
    <submittedName>
        <fullName evidence="4">PASTA domain-containing protein</fullName>
    </submittedName>
</protein>
<dbReference type="PROSITE" id="PS51178">
    <property type="entry name" value="PASTA"/>
    <property type="match status" value="1"/>
</dbReference>
<evidence type="ECO:0000256" key="2">
    <source>
        <dbReference type="SAM" id="Phobius"/>
    </source>
</evidence>